<keyword evidence="3" id="KW-1185">Reference proteome</keyword>
<name>A0A6A5UXE9_9PLEO</name>
<accession>A0A6A5UXE9</accession>
<organism evidence="2 3">
    <name type="scientific">Bimuria novae-zelandiae CBS 107.79</name>
    <dbReference type="NCBI Taxonomy" id="1447943"/>
    <lineage>
        <taxon>Eukaryota</taxon>
        <taxon>Fungi</taxon>
        <taxon>Dikarya</taxon>
        <taxon>Ascomycota</taxon>
        <taxon>Pezizomycotina</taxon>
        <taxon>Dothideomycetes</taxon>
        <taxon>Pleosporomycetidae</taxon>
        <taxon>Pleosporales</taxon>
        <taxon>Massarineae</taxon>
        <taxon>Didymosphaeriaceae</taxon>
        <taxon>Bimuria</taxon>
    </lineage>
</organism>
<evidence type="ECO:0000256" key="1">
    <source>
        <dbReference type="SAM" id="Phobius"/>
    </source>
</evidence>
<dbReference type="EMBL" id="ML976705">
    <property type="protein sequence ID" value="KAF1969823.1"/>
    <property type="molecule type" value="Genomic_DNA"/>
</dbReference>
<evidence type="ECO:0000313" key="2">
    <source>
        <dbReference type="EMBL" id="KAF1969823.1"/>
    </source>
</evidence>
<dbReference type="Proteomes" id="UP000800036">
    <property type="component" value="Unassembled WGS sequence"/>
</dbReference>
<feature type="transmembrane region" description="Helical" evidence="1">
    <location>
        <begin position="6"/>
        <end position="29"/>
    </location>
</feature>
<dbReference type="AlphaFoldDB" id="A0A6A5UXE9"/>
<proteinExistence type="predicted"/>
<protein>
    <submittedName>
        <fullName evidence="2">Uncharacterized protein</fullName>
    </submittedName>
</protein>
<gene>
    <name evidence="2" type="ORF">BU23DRAFT_571138</name>
</gene>
<reference evidence="2" key="1">
    <citation type="journal article" date="2020" name="Stud. Mycol.">
        <title>101 Dothideomycetes genomes: a test case for predicting lifestyles and emergence of pathogens.</title>
        <authorList>
            <person name="Haridas S."/>
            <person name="Albert R."/>
            <person name="Binder M."/>
            <person name="Bloem J."/>
            <person name="Labutti K."/>
            <person name="Salamov A."/>
            <person name="Andreopoulos B."/>
            <person name="Baker S."/>
            <person name="Barry K."/>
            <person name="Bills G."/>
            <person name="Bluhm B."/>
            <person name="Cannon C."/>
            <person name="Castanera R."/>
            <person name="Culley D."/>
            <person name="Daum C."/>
            <person name="Ezra D."/>
            <person name="Gonzalez J."/>
            <person name="Henrissat B."/>
            <person name="Kuo A."/>
            <person name="Liang C."/>
            <person name="Lipzen A."/>
            <person name="Lutzoni F."/>
            <person name="Magnuson J."/>
            <person name="Mondo S."/>
            <person name="Nolan M."/>
            <person name="Ohm R."/>
            <person name="Pangilinan J."/>
            <person name="Park H.-J."/>
            <person name="Ramirez L."/>
            <person name="Alfaro M."/>
            <person name="Sun H."/>
            <person name="Tritt A."/>
            <person name="Yoshinaga Y."/>
            <person name="Zwiers L.-H."/>
            <person name="Turgeon B."/>
            <person name="Goodwin S."/>
            <person name="Spatafora J."/>
            <person name="Crous P."/>
            <person name="Grigoriev I."/>
        </authorList>
    </citation>
    <scope>NUCLEOTIDE SEQUENCE</scope>
    <source>
        <strain evidence="2">CBS 107.79</strain>
    </source>
</reference>
<evidence type="ECO:0000313" key="3">
    <source>
        <dbReference type="Proteomes" id="UP000800036"/>
    </source>
</evidence>
<sequence>MRYDFFLLAFLLCWVVVHACLMLIAYFCVGGEARMKWETFRFVFCSVEILQAMTVQLLVYTGDLDIQAQHQIQPRWSQAQSMLPTVTKEEEEELVEEMLKDMAEKE</sequence>
<keyword evidence="1" id="KW-0472">Membrane</keyword>
<keyword evidence="1" id="KW-1133">Transmembrane helix</keyword>
<keyword evidence="1" id="KW-0812">Transmembrane</keyword>